<dbReference type="EMBL" id="LR796379">
    <property type="protein sequence ID" value="CAB4140184.1"/>
    <property type="molecule type" value="Genomic_DNA"/>
</dbReference>
<sequence length="134" mass="14607">MSRIYTPDDISGHYSPKLFASMAEVLEVAAAAGVPLDDWRDDPRAVAALNLPYGKDGSYEWLFAGRGKEWIAYATGPAAEALAPVHREYFDRIADATLALPMNSREAEAGHVVLRGMPDVLDFLREGSAWRAAA</sequence>
<accession>A0A6J5M073</accession>
<protein>
    <submittedName>
        <fullName evidence="1">Uncharacterized protein</fullName>
    </submittedName>
</protein>
<name>A0A6J5M073_9CAUD</name>
<gene>
    <name evidence="1" type="ORF">UFOVP407_34</name>
</gene>
<proteinExistence type="predicted"/>
<reference evidence="1" key="1">
    <citation type="submission" date="2020-04" db="EMBL/GenBank/DDBJ databases">
        <authorList>
            <person name="Chiriac C."/>
            <person name="Salcher M."/>
            <person name="Ghai R."/>
            <person name="Kavagutti S V."/>
        </authorList>
    </citation>
    <scope>NUCLEOTIDE SEQUENCE</scope>
</reference>
<organism evidence="1">
    <name type="scientific">uncultured Caudovirales phage</name>
    <dbReference type="NCBI Taxonomy" id="2100421"/>
    <lineage>
        <taxon>Viruses</taxon>
        <taxon>Duplodnaviria</taxon>
        <taxon>Heunggongvirae</taxon>
        <taxon>Uroviricota</taxon>
        <taxon>Caudoviricetes</taxon>
        <taxon>Peduoviridae</taxon>
        <taxon>Maltschvirus</taxon>
        <taxon>Maltschvirus maltsch</taxon>
    </lineage>
</organism>
<evidence type="ECO:0000313" key="1">
    <source>
        <dbReference type="EMBL" id="CAB4140184.1"/>
    </source>
</evidence>